<keyword evidence="10" id="KW-1185">Reference proteome</keyword>
<gene>
    <name evidence="9" type="ORF">FA13DRAFT_1788326</name>
</gene>
<evidence type="ECO:0000256" key="4">
    <source>
        <dbReference type="ARBA" id="ARBA00022777"/>
    </source>
</evidence>
<evidence type="ECO:0000256" key="5">
    <source>
        <dbReference type="ARBA" id="ARBA00022840"/>
    </source>
</evidence>
<proteinExistence type="inferred from homology"/>
<keyword evidence="6 7" id="KW-0496">Mitochondrion</keyword>
<dbReference type="Gene3D" id="3.30.565.10">
    <property type="entry name" value="Histidine kinase-like ATPase, C-terminal domain"/>
    <property type="match status" value="1"/>
</dbReference>
<evidence type="ECO:0000256" key="1">
    <source>
        <dbReference type="ARBA" id="ARBA00006155"/>
    </source>
</evidence>
<comment type="caution">
    <text evidence="9">The sequence shown here is derived from an EMBL/GenBank/DDBJ whole genome shotgun (WGS) entry which is preliminary data.</text>
</comment>
<dbReference type="EMBL" id="QPFP01000007">
    <property type="protein sequence ID" value="TEB35715.1"/>
    <property type="molecule type" value="Genomic_DNA"/>
</dbReference>
<evidence type="ECO:0000256" key="7">
    <source>
        <dbReference type="RuleBase" id="RU366032"/>
    </source>
</evidence>
<accession>A0A4Y7TNE4</accession>
<reference evidence="9 10" key="1">
    <citation type="journal article" date="2019" name="Nat. Ecol. Evol.">
        <title>Megaphylogeny resolves global patterns of mushroom evolution.</title>
        <authorList>
            <person name="Varga T."/>
            <person name="Krizsan K."/>
            <person name="Foldi C."/>
            <person name="Dima B."/>
            <person name="Sanchez-Garcia M."/>
            <person name="Sanchez-Ramirez S."/>
            <person name="Szollosi G.J."/>
            <person name="Szarkandi J.G."/>
            <person name="Papp V."/>
            <person name="Albert L."/>
            <person name="Andreopoulos W."/>
            <person name="Angelini C."/>
            <person name="Antonin V."/>
            <person name="Barry K.W."/>
            <person name="Bougher N.L."/>
            <person name="Buchanan P."/>
            <person name="Buyck B."/>
            <person name="Bense V."/>
            <person name="Catcheside P."/>
            <person name="Chovatia M."/>
            <person name="Cooper J."/>
            <person name="Damon W."/>
            <person name="Desjardin D."/>
            <person name="Finy P."/>
            <person name="Geml J."/>
            <person name="Haridas S."/>
            <person name="Hughes K."/>
            <person name="Justo A."/>
            <person name="Karasinski D."/>
            <person name="Kautmanova I."/>
            <person name="Kiss B."/>
            <person name="Kocsube S."/>
            <person name="Kotiranta H."/>
            <person name="LaButti K.M."/>
            <person name="Lechner B.E."/>
            <person name="Liimatainen K."/>
            <person name="Lipzen A."/>
            <person name="Lukacs Z."/>
            <person name="Mihaltcheva S."/>
            <person name="Morgado L.N."/>
            <person name="Niskanen T."/>
            <person name="Noordeloos M.E."/>
            <person name="Ohm R.A."/>
            <person name="Ortiz-Santana B."/>
            <person name="Ovrebo C."/>
            <person name="Racz N."/>
            <person name="Riley R."/>
            <person name="Savchenko A."/>
            <person name="Shiryaev A."/>
            <person name="Soop K."/>
            <person name="Spirin V."/>
            <person name="Szebenyi C."/>
            <person name="Tomsovsky M."/>
            <person name="Tulloss R.E."/>
            <person name="Uehling J."/>
            <person name="Grigoriev I.V."/>
            <person name="Vagvolgyi C."/>
            <person name="Papp T."/>
            <person name="Martin F.M."/>
            <person name="Miettinen O."/>
            <person name="Hibbett D.S."/>
            <person name="Nagy L.G."/>
        </authorList>
    </citation>
    <scope>NUCLEOTIDE SEQUENCE [LARGE SCALE GENOMIC DNA]</scope>
    <source>
        <strain evidence="9 10">FP101781</strain>
    </source>
</reference>
<feature type="domain" description="Branched-chain alpha-ketoacid dehydrogenase kinase/Pyruvate dehydrogenase kinase N-terminal" evidence="8">
    <location>
        <begin position="53"/>
        <end position="223"/>
    </location>
</feature>
<keyword evidence="5 7" id="KW-0067">ATP-binding</keyword>
<dbReference type="InterPro" id="IPR039028">
    <property type="entry name" value="BCKD/PDK"/>
</dbReference>
<dbReference type="GO" id="GO:0005524">
    <property type="term" value="F:ATP binding"/>
    <property type="evidence" value="ECO:0007669"/>
    <property type="project" value="UniProtKB-UniRule"/>
</dbReference>
<dbReference type="AlphaFoldDB" id="A0A4Y7TNE4"/>
<dbReference type="PANTHER" id="PTHR11947">
    <property type="entry name" value="PYRUVATE DEHYDROGENASE KINASE"/>
    <property type="match status" value="1"/>
</dbReference>
<keyword evidence="2 7" id="KW-0808">Transferase</keyword>
<dbReference type="SUPFAM" id="SSF69012">
    <property type="entry name" value="alpha-ketoacid dehydrogenase kinase, N-terminal domain"/>
    <property type="match status" value="1"/>
</dbReference>
<dbReference type="STRING" id="71717.A0A4Y7TNE4"/>
<evidence type="ECO:0000256" key="2">
    <source>
        <dbReference type="ARBA" id="ARBA00022679"/>
    </source>
</evidence>
<evidence type="ECO:0000313" key="9">
    <source>
        <dbReference type="EMBL" id="TEB35715.1"/>
    </source>
</evidence>
<dbReference type="Gene3D" id="1.20.140.20">
    <property type="entry name" value="Alpha-ketoacid/pyruvate dehydrogenase kinase, N-terminal domain"/>
    <property type="match status" value="1"/>
</dbReference>
<dbReference type="GO" id="GO:0005759">
    <property type="term" value="C:mitochondrial matrix"/>
    <property type="evidence" value="ECO:0007669"/>
    <property type="project" value="UniProtKB-SubCell"/>
</dbReference>
<protein>
    <recommendedName>
        <fullName evidence="7">Protein-serine/threonine kinase</fullName>
        <ecNumber evidence="7">2.7.11.-</ecNumber>
    </recommendedName>
</protein>
<dbReference type="OrthoDB" id="3264224at2759"/>
<keyword evidence="4 7" id="KW-0418">Kinase</keyword>
<dbReference type="InterPro" id="IPR036784">
    <property type="entry name" value="AK/P_DHK_N_sf"/>
</dbReference>
<dbReference type="PANTHER" id="PTHR11947:SF25">
    <property type="entry name" value="[PYRUVATE DEHYDROGENASE (ACETYL-TRANSFERRING)] KINASE 2, MITOCHONDRIAL"/>
    <property type="match status" value="1"/>
</dbReference>
<keyword evidence="3 7" id="KW-0547">Nucleotide-binding</keyword>
<dbReference type="GO" id="GO:0004740">
    <property type="term" value="F:pyruvate dehydrogenase (acetyl-transferring) kinase activity"/>
    <property type="evidence" value="ECO:0007669"/>
    <property type="project" value="TreeGrafter"/>
</dbReference>
<dbReference type="SUPFAM" id="SSF55874">
    <property type="entry name" value="ATPase domain of HSP90 chaperone/DNA topoisomerase II/histidine kinase"/>
    <property type="match status" value="2"/>
</dbReference>
<evidence type="ECO:0000259" key="8">
    <source>
        <dbReference type="Pfam" id="PF10436"/>
    </source>
</evidence>
<dbReference type="EC" id="2.7.11.-" evidence="7"/>
<evidence type="ECO:0000313" key="10">
    <source>
        <dbReference type="Proteomes" id="UP000298030"/>
    </source>
</evidence>
<evidence type="ECO:0000256" key="3">
    <source>
        <dbReference type="ARBA" id="ARBA00022741"/>
    </source>
</evidence>
<comment type="subcellular location">
    <subcellularLocation>
        <location evidence="7">Mitochondrion matrix</location>
    </subcellularLocation>
</comment>
<organism evidence="9 10">
    <name type="scientific">Coprinellus micaceus</name>
    <name type="common">Glistening ink-cap mushroom</name>
    <name type="synonym">Coprinus micaceus</name>
    <dbReference type="NCBI Taxonomy" id="71717"/>
    <lineage>
        <taxon>Eukaryota</taxon>
        <taxon>Fungi</taxon>
        <taxon>Dikarya</taxon>
        <taxon>Basidiomycota</taxon>
        <taxon>Agaricomycotina</taxon>
        <taxon>Agaricomycetes</taxon>
        <taxon>Agaricomycetidae</taxon>
        <taxon>Agaricales</taxon>
        <taxon>Agaricineae</taxon>
        <taxon>Psathyrellaceae</taxon>
        <taxon>Coprinellus</taxon>
    </lineage>
</organism>
<dbReference type="InterPro" id="IPR018955">
    <property type="entry name" value="BCDHK/PDK_N"/>
</dbReference>
<sequence length="454" mass="51095">MVLQALPRVVKLLRPGALRSSQRPEGGMRWISGAHNFYNNRELEAYASRDATRLTLRQLIFFGRQLTPEKILKSANYVRTELPLRIAHRLRDLQALPYVVVTQEGVGQGLRFVLASFREEENEKFCEFLQKFLDIQCVLSCLIDRFNQNRARPVRRSATVIPNLSLGLSLSSRYLSPDRLDSFMRRMLVTRISRRVLAEHHLALTKSFSKQGEETNEPHVGIIFTGLNVKRSVDRCTTLLRGRAPQVEGAKLTEWPVVITDGHLDTQFPYIREQLEYIIFELLKNAMHATVLKHQGRGTLPPIRVTIVAGENDIGLRISDQGGGLLAAGNALANSNDLCSFSHVRNASRLEDKRLGALRDASEEGLRATVEEQIVKWNRGHAEQYGQEEFNDTTLNQVKGPASSLPRIGIGLPMSKIFATYFGGSLELVSLDGWGTDVYVRLPKLGTNLEDIEL</sequence>
<evidence type="ECO:0000256" key="6">
    <source>
        <dbReference type="ARBA" id="ARBA00023128"/>
    </source>
</evidence>
<comment type="similarity">
    <text evidence="1 7">Belongs to the PDK/BCKDK protein kinase family.</text>
</comment>
<dbReference type="Proteomes" id="UP000298030">
    <property type="component" value="Unassembled WGS sequence"/>
</dbReference>
<name>A0A4Y7TNE4_COPMI</name>
<dbReference type="GO" id="GO:0010906">
    <property type="term" value="P:regulation of glucose metabolic process"/>
    <property type="evidence" value="ECO:0007669"/>
    <property type="project" value="TreeGrafter"/>
</dbReference>
<dbReference type="InterPro" id="IPR036890">
    <property type="entry name" value="HATPase_C_sf"/>
</dbReference>
<dbReference type="Pfam" id="PF10436">
    <property type="entry name" value="BCDHK_Adom3"/>
    <property type="match status" value="1"/>
</dbReference>